<dbReference type="AlphaFoldDB" id="A0A8J6PM23"/>
<dbReference type="RefSeq" id="WP_187536902.1">
    <property type="nucleotide sequence ID" value="NZ_JACRTL010000012.1"/>
</dbReference>
<organism evidence="1 2">
    <name type="scientific">Massiliimalia timonensis</name>
    <dbReference type="NCBI Taxonomy" id="1987501"/>
    <lineage>
        <taxon>Bacteria</taxon>
        <taxon>Bacillati</taxon>
        <taxon>Bacillota</taxon>
        <taxon>Clostridia</taxon>
        <taxon>Eubacteriales</taxon>
        <taxon>Oscillospiraceae</taxon>
        <taxon>Massiliimalia</taxon>
    </lineage>
</organism>
<keyword evidence="2" id="KW-1185">Reference proteome</keyword>
<dbReference type="Gene3D" id="2.60.40.2700">
    <property type="match status" value="1"/>
</dbReference>
<sequence length="99" mass="10471">MSISGTAQVGEILTASVEPAEATASYQWQSASEQEGDYSEITDAVNNTYTLTEGESGKYIKVKAYGTGEYTGEIISDATALVTPAVQATARRKVKKTNA</sequence>
<dbReference type="EMBL" id="JACRTL010000012">
    <property type="protein sequence ID" value="MBC8612080.1"/>
    <property type="molecule type" value="Genomic_DNA"/>
</dbReference>
<gene>
    <name evidence="1" type="ORF">H8702_13360</name>
</gene>
<comment type="caution">
    <text evidence="1">The sequence shown here is derived from an EMBL/GenBank/DDBJ whole genome shotgun (WGS) entry which is preliminary data.</text>
</comment>
<dbReference type="Proteomes" id="UP000632659">
    <property type="component" value="Unassembled WGS sequence"/>
</dbReference>
<evidence type="ECO:0000313" key="1">
    <source>
        <dbReference type="EMBL" id="MBC8612080.1"/>
    </source>
</evidence>
<proteinExistence type="predicted"/>
<evidence type="ECO:0000313" key="2">
    <source>
        <dbReference type="Proteomes" id="UP000632659"/>
    </source>
</evidence>
<accession>A0A8J6PM23</accession>
<name>A0A8J6PM23_9FIRM</name>
<protein>
    <submittedName>
        <fullName evidence="1">Uncharacterized protein</fullName>
    </submittedName>
</protein>
<reference evidence="1" key="1">
    <citation type="submission" date="2020-08" db="EMBL/GenBank/DDBJ databases">
        <title>Genome public.</title>
        <authorList>
            <person name="Liu C."/>
            <person name="Sun Q."/>
        </authorList>
    </citation>
    <scope>NUCLEOTIDE SEQUENCE</scope>
    <source>
        <strain evidence="1">NSJ-15</strain>
    </source>
</reference>